<reference evidence="3" key="1">
    <citation type="submission" date="2023-07" db="EMBL/GenBank/DDBJ databases">
        <authorList>
            <consortium name="AG Swart"/>
            <person name="Singh M."/>
            <person name="Singh A."/>
            <person name="Seah K."/>
            <person name="Emmerich C."/>
        </authorList>
    </citation>
    <scope>NUCLEOTIDE SEQUENCE</scope>
    <source>
        <strain evidence="3">DP1</strain>
    </source>
</reference>
<feature type="region of interest" description="Disordered" evidence="2">
    <location>
        <begin position="1"/>
        <end position="89"/>
    </location>
</feature>
<feature type="compositionally biased region" description="Basic and acidic residues" evidence="2">
    <location>
        <begin position="37"/>
        <end position="46"/>
    </location>
</feature>
<feature type="compositionally biased region" description="Acidic residues" evidence="2">
    <location>
        <begin position="282"/>
        <end position="296"/>
    </location>
</feature>
<keyword evidence="4" id="KW-1185">Reference proteome</keyword>
<feature type="compositionally biased region" description="Polar residues" evidence="2">
    <location>
        <begin position="63"/>
        <end position="81"/>
    </location>
</feature>
<name>A0AAD1X6W9_EUPCR</name>
<dbReference type="AlphaFoldDB" id="A0AAD1X6W9"/>
<feature type="region of interest" description="Disordered" evidence="2">
    <location>
        <begin position="152"/>
        <end position="239"/>
    </location>
</feature>
<protein>
    <submittedName>
        <fullName evidence="3">Uncharacterized protein</fullName>
    </submittedName>
</protein>
<feature type="coiled-coil region" evidence="1">
    <location>
        <begin position="104"/>
        <end position="131"/>
    </location>
</feature>
<gene>
    <name evidence="3" type="ORF">ECRASSUSDP1_LOCUS963</name>
</gene>
<accession>A0AAD1X6W9</accession>
<feature type="region of interest" description="Disordered" evidence="2">
    <location>
        <begin position="276"/>
        <end position="296"/>
    </location>
</feature>
<proteinExistence type="predicted"/>
<sequence length="495" mass="56291">MQDHNSRDNSRNTDEICEKEEFSTEKDQRRTPQTVKNRLEESEHRRNGTTCLNSQSERKRGSLMSTNKSTPDLKLSTQLSTSKEDHRTSDLFSGAEQSKTFISISEHQLQMSAMEERISKLENLVWALYKELNGKIDSSAASTQIQIEELTGQMAQSNQARRSEDGYQGSEEENTNIHNGISPEGQGEDEYYQSSLCKVEEEASSQDYSQEGGDEFSRNSIDRSDPNVAGAKESPPYDYQSELMNIKEVSREDSYQNQHSYDSNPEFYGDQQILSKQSDTPENSDGEGEGEGDNGDLEYYFSCHERIIHDTYSGQSGSNASSDIFKNVNKDEFIENNTAPNLSRSTLQDQIDYDLINLKINESSVESALLQKNVSKATLYENKNTCADVKPKLMEFLNTEKIASKMQIPKMLRDNTFWKEESKQVRDKALTNNKACAYDYKQGSSGGKSDEECPSNHHATIQNSSIKPTMFLEEVFPERHIRNRSYIPMRRGDQC</sequence>
<evidence type="ECO:0000256" key="2">
    <source>
        <dbReference type="SAM" id="MobiDB-lite"/>
    </source>
</evidence>
<dbReference type="EMBL" id="CAMPGE010000905">
    <property type="protein sequence ID" value="CAI2359670.1"/>
    <property type="molecule type" value="Genomic_DNA"/>
</dbReference>
<evidence type="ECO:0000256" key="1">
    <source>
        <dbReference type="SAM" id="Coils"/>
    </source>
</evidence>
<dbReference type="Proteomes" id="UP001295684">
    <property type="component" value="Unassembled WGS sequence"/>
</dbReference>
<keyword evidence="1" id="KW-0175">Coiled coil</keyword>
<evidence type="ECO:0000313" key="3">
    <source>
        <dbReference type="EMBL" id="CAI2359670.1"/>
    </source>
</evidence>
<feature type="compositionally biased region" description="Basic and acidic residues" evidence="2">
    <location>
        <begin position="215"/>
        <end position="225"/>
    </location>
</feature>
<feature type="compositionally biased region" description="Basic and acidic residues" evidence="2">
    <location>
        <begin position="1"/>
        <end position="30"/>
    </location>
</feature>
<organism evidence="3 4">
    <name type="scientific">Euplotes crassus</name>
    <dbReference type="NCBI Taxonomy" id="5936"/>
    <lineage>
        <taxon>Eukaryota</taxon>
        <taxon>Sar</taxon>
        <taxon>Alveolata</taxon>
        <taxon>Ciliophora</taxon>
        <taxon>Intramacronucleata</taxon>
        <taxon>Spirotrichea</taxon>
        <taxon>Hypotrichia</taxon>
        <taxon>Euplotida</taxon>
        <taxon>Euplotidae</taxon>
        <taxon>Moneuplotes</taxon>
    </lineage>
</organism>
<evidence type="ECO:0000313" key="4">
    <source>
        <dbReference type="Proteomes" id="UP001295684"/>
    </source>
</evidence>
<comment type="caution">
    <text evidence="3">The sequence shown here is derived from an EMBL/GenBank/DDBJ whole genome shotgun (WGS) entry which is preliminary data.</text>
</comment>